<proteinExistence type="predicted"/>
<accession>A0ABS3WGK8</accession>
<feature type="domain" description="HTH tetR-type" evidence="5">
    <location>
        <begin position="1"/>
        <end position="60"/>
    </location>
</feature>
<reference evidence="6 7" key="1">
    <citation type="submission" date="2021-03" db="EMBL/GenBank/DDBJ databases">
        <title>Paenibacillus artemisicola MWE-103 whole genome sequence.</title>
        <authorList>
            <person name="Ham Y.J."/>
        </authorList>
    </citation>
    <scope>NUCLEOTIDE SEQUENCE [LARGE SCALE GENOMIC DNA]</scope>
    <source>
        <strain evidence="6 7">MWE-103</strain>
    </source>
</reference>
<evidence type="ECO:0000259" key="5">
    <source>
        <dbReference type="PROSITE" id="PS50977"/>
    </source>
</evidence>
<dbReference type="InterPro" id="IPR050109">
    <property type="entry name" value="HTH-type_TetR-like_transc_reg"/>
</dbReference>
<name>A0ABS3WGK8_9BACL</name>
<evidence type="ECO:0000313" key="7">
    <source>
        <dbReference type="Proteomes" id="UP000670947"/>
    </source>
</evidence>
<dbReference type="RefSeq" id="WP_208850121.1">
    <property type="nucleotide sequence ID" value="NZ_JAGGDJ010000033.1"/>
</dbReference>
<evidence type="ECO:0000256" key="4">
    <source>
        <dbReference type="PROSITE-ProRule" id="PRU00335"/>
    </source>
</evidence>
<dbReference type="InterPro" id="IPR009057">
    <property type="entry name" value="Homeodomain-like_sf"/>
</dbReference>
<protein>
    <submittedName>
        <fullName evidence="6">TetR/AcrR family transcriptional regulator</fullName>
    </submittedName>
</protein>
<feature type="DNA-binding region" description="H-T-H motif" evidence="4">
    <location>
        <begin position="23"/>
        <end position="42"/>
    </location>
</feature>
<dbReference type="Gene3D" id="1.10.357.10">
    <property type="entry name" value="Tetracycline Repressor, domain 2"/>
    <property type="match status" value="1"/>
</dbReference>
<dbReference type="EMBL" id="JAGGDJ010000033">
    <property type="protein sequence ID" value="MBO7747427.1"/>
    <property type="molecule type" value="Genomic_DNA"/>
</dbReference>
<evidence type="ECO:0000256" key="3">
    <source>
        <dbReference type="ARBA" id="ARBA00023163"/>
    </source>
</evidence>
<sequence>MTAKSIKQAALTLFAESGYEGVSLSEIAKSVGIKTPSIYAHFESKEQLFLELLEDAVHEESGKFVQLLAGMADRPPLERFYAAFRFLTDLDGLTKGQSFLKRTMLMPPRNLEDRLRTAFIAYEHVFTVPMQRLLHEYAGPGGFGEEQAERLLALFYALADGLLVEHKLYDTELYRRRQTLVWGCLQEALRLAQSERKG</sequence>
<keyword evidence="1" id="KW-0805">Transcription regulation</keyword>
<evidence type="ECO:0000313" key="6">
    <source>
        <dbReference type="EMBL" id="MBO7747427.1"/>
    </source>
</evidence>
<evidence type="ECO:0000256" key="1">
    <source>
        <dbReference type="ARBA" id="ARBA00023015"/>
    </source>
</evidence>
<keyword evidence="3" id="KW-0804">Transcription</keyword>
<dbReference type="PRINTS" id="PR00455">
    <property type="entry name" value="HTHTETR"/>
</dbReference>
<dbReference type="PANTHER" id="PTHR30055:SF238">
    <property type="entry name" value="MYCOFACTOCIN BIOSYNTHESIS TRANSCRIPTIONAL REGULATOR MFTR-RELATED"/>
    <property type="match status" value="1"/>
</dbReference>
<dbReference type="SUPFAM" id="SSF46689">
    <property type="entry name" value="Homeodomain-like"/>
    <property type="match status" value="1"/>
</dbReference>
<comment type="caution">
    <text evidence="6">The sequence shown here is derived from an EMBL/GenBank/DDBJ whole genome shotgun (WGS) entry which is preliminary data.</text>
</comment>
<dbReference type="PANTHER" id="PTHR30055">
    <property type="entry name" value="HTH-TYPE TRANSCRIPTIONAL REGULATOR RUTR"/>
    <property type="match status" value="1"/>
</dbReference>
<keyword evidence="2 4" id="KW-0238">DNA-binding</keyword>
<keyword evidence="7" id="KW-1185">Reference proteome</keyword>
<dbReference type="Pfam" id="PF00440">
    <property type="entry name" value="TetR_N"/>
    <property type="match status" value="1"/>
</dbReference>
<organism evidence="6 7">
    <name type="scientific">Paenibacillus artemisiicola</name>
    <dbReference type="NCBI Taxonomy" id="1172618"/>
    <lineage>
        <taxon>Bacteria</taxon>
        <taxon>Bacillati</taxon>
        <taxon>Bacillota</taxon>
        <taxon>Bacilli</taxon>
        <taxon>Bacillales</taxon>
        <taxon>Paenibacillaceae</taxon>
        <taxon>Paenibacillus</taxon>
    </lineage>
</organism>
<dbReference type="InterPro" id="IPR001647">
    <property type="entry name" value="HTH_TetR"/>
</dbReference>
<dbReference type="Gene3D" id="1.10.10.60">
    <property type="entry name" value="Homeodomain-like"/>
    <property type="match status" value="1"/>
</dbReference>
<evidence type="ECO:0000256" key="2">
    <source>
        <dbReference type="ARBA" id="ARBA00023125"/>
    </source>
</evidence>
<gene>
    <name evidence="6" type="ORF">I8J29_24885</name>
</gene>
<dbReference type="Proteomes" id="UP000670947">
    <property type="component" value="Unassembled WGS sequence"/>
</dbReference>
<dbReference type="PROSITE" id="PS50977">
    <property type="entry name" value="HTH_TETR_2"/>
    <property type="match status" value="1"/>
</dbReference>